<comment type="caution">
    <text evidence="2">The sequence shown here is derived from an EMBL/GenBank/DDBJ whole genome shotgun (WGS) entry which is preliminary data.</text>
</comment>
<dbReference type="Pfam" id="PF25991">
    <property type="entry name" value="KhtT_N"/>
    <property type="match status" value="1"/>
</dbReference>
<organism evidence="2 3">
    <name type="scientific">Plantactinospora sonchi</name>
    <dbReference type="NCBI Taxonomy" id="1544735"/>
    <lineage>
        <taxon>Bacteria</taxon>
        <taxon>Bacillati</taxon>
        <taxon>Actinomycetota</taxon>
        <taxon>Actinomycetes</taxon>
        <taxon>Micromonosporales</taxon>
        <taxon>Micromonosporaceae</taxon>
        <taxon>Plantactinospora</taxon>
    </lineage>
</organism>
<dbReference type="InterPro" id="IPR058776">
    <property type="entry name" value="KhtT-like_N"/>
</dbReference>
<protein>
    <submittedName>
        <fullName evidence="2">Potassium transporter TrkA</fullName>
    </submittedName>
</protein>
<dbReference type="Proteomes" id="UP001332243">
    <property type="component" value="Unassembled WGS sequence"/>
</dbReference>
<sequence length="94" mass="10367">MGATDRHRPTVDEISFWGEVMGQGVRVQELPGIGKRFDIDLGHGGDRISVVVRRDGTRDLYVFNSRSDEPAAVIEFSEEQARKVGAVLSGTFFA</sequence>
<name>A0ABU7S4A2_9ACTN</name>
<proteinExistence type="predicted"/>
<evidence type="ECO:0000313" key="3">
    <source>
        <dbReference type="Proteomes" id="UP001332243"/>
    </source>
</evidence>
<keyword evidence="3" id="KW-1185">Reference proteome</keyword>
<evidence type="ECO:0000259" key="1">
    <source>
        <dbReference type="Pfam" id="PF25991"/>
    </source>
</evidence>
<dbReference type="RefSeq" id="WP_331218436.1">
    <property type="nucleotide sequence ID" value="NZ_JAZGQK010000038.1"/>
</dbReference>
<evidence type="ECO:0000313" key="2">
    <source>
        <dbReference type="EMBL" id="MEE6263542.1"/>
    </source>
</evidence>
<feature type="domain" description="Potassium/proton antiporter subunit KhtT-like N-terminal" evidence="1">
    <location>
        <begin position="25"/>
        <end position="91"/>
    </location>
</feature>
<dbReference type="EMBL" id="JAZGQK010000038">
    <property type="protein sequence ID" value="MEE6263542.1"/>
    <property type="molecule type" value="Genomic_DNA"/>
</dbReference>
<accession>A0ABU7S4A2</accession>
<gene>
    <name evidence="2" type="ORF">V1633_34205</name>
</gene>
<reference evidence="2 3" key="1">
    <citation type="submission" date="2024-01" db="EMBL/GenBank/DDBJ databases">
        <title>Genome insights into Plantactinospora sonchi sp. nov.</title>
        <authorList>
            <person name="Wang L."/>
        </authorList>
    </citation>
    <scope>NUCLEOTIDE SEQUENCE [LARGE SCALE GENOMIC DNA]</scope>
    <source>
        <strain evidence="2 3">NEAU-QY2</strain>
    </source>
</reference>